<organism evidence="2 3">
    <name type="scientific">Priestia flexa</name>
    <dbReference type="NCBI Taxonomy" id="86664"/>
    <lineage>
        <taxon>Bacteria</taxon>
        <taxon>Bacillati</taxon>
        <taxon>Bacillota</taxon>
        <taxon>Bacilli</taxon>
        <taxon>Bacillales</taxon>
        <taxon>Bacillaceae</taxon>
        <taxon>Priestia</taxon>
    </lineage>
</organism>
<accession>A0A8I1MF47</accession>
<keyword evidence="1" id="KW-1133">Transmembrane helix</keyword>
<name>A0A8I1MF47_9BACI</name>
<keyword evidence="1" id="KW-0812">Transmembrane</keyword>
<proteinExistence type="predicted"/>
<dbReference type="AlphaFoldDB" id="A0A8I1MF47"/>
<keyword evidence="1" id="KW-0472">Membrane</keyword>
<evidence type="ECO:0000313" key="3">
    <source>
        <dbReference type="Proteomes" id="UP000664578"/>
    </source>
</evidence>
<feature type="transmembrane region" description="Helical" evidence="1">
    <location>
        <begin position="7"/>
        <end position="27"/>
    </location>
</feature>
<dbReference type="EMBL" id="JAEMWV010000004">
    <property type="protein sequence ID" value="MBN8251711.1"/>
    <property type="molecule type" value="Genomic_DNA"/>
</dbReference>
<comment type="caution">
    <text evidence="2">The sequence shown here is derived from an EMBL/GenBank/DDBJ whole genome shotgun (WGS) entry which is preliminary data.</text>
</comment>
<dbReference type="RefSeq" id="WP_206782490.1">
    <property type="nucleotide sequence ID" value="NZ_CM125968.1"/>
</dbReference>
<gene>
    <name evidence="2" type="ORF">JF537_08975</name>
</gene>
<evidence type="ECO:0000256" key="1">
    <source>
        <dbReference type="SAM" id="Phobius"/>
    </source>
</evidence>
<dbReference type="Proteomes" id="UP000664578">
    <property type="component" value="Unassembled WGS sequence"/>
</dbReference>
<protein>
    <submittedName>
        <fullName evidence="2">Uncharacterized protein</fullName>
    </submittedName>
</protein>
<reference evidence="2" key="1">
    <citation type="submission" date="2020-12" db="EMBL/GenBank/DDBJ databases">
        <title>PHA producing bacteria isolated from mangrove.</title>
        <authorList>
            <person name="Zheng W."/>
            <person name="Yu S."/>
            <person name="Huang Y."/>
        </authorList>
    </citation>
    <scope>NUCLEOTIDE SEQUENCE</scope>
    <source>
        <strain evidence="2">GN22-4</strain>
    </source>
</reference>
<sequence>MKRKKKLFLMVAFLVLSKLFLLAMLTLEVKNPPRFQHLFGLIPVSYSLNYTEVPPRR</sequence>
<evidence type="ECO:0000313" key="2">
    <source>
        <dbReference type="EMBL" id="MBN8251711.1"/>
    </source>
</evidence>